<sequence length="119" mass="13735">MERIELTYEYGVQRRRKWRNAVSGSAFLIQVTVGQLRDGRWFAQCAGYGVAARYDGEAAYVFDNRRYGERLAVQLAYRWMRELGGGWEPAPARYSPDGSRPDDGLPWRRSGGGWVLDRR</sequence>
<evidence type="ECO:0000313" key="3">
    <source>
        <dbReference type="Proteomes" id="UP000598146"/>
    </source>
</evidence>
<dbReference type="AlphaFoldDB" id="A0A931FZ78"/>
<protein>
    <submittedName>
        <fullName evidence="2">Uncharacterized protein</fullName>
    </submittedName>
</protein>
<dbReference type="Proteomes" id="UP000598146">
    <property type="component" value="Unassembled WGS sequence"/>
</dbReference>
<evidence type="ECO:0000256" key="1">
    <source>
        <dbReference type="SAM" id="MobiDB-lite"/>
    </source>
</evidence>
<keyword evidence="3" id="KW-1185">Reference proteome</keyword>
<gene>
    <name evidence="2" type="ORF">I4J89_23720</name>
</gene>
<evidence type="ECO:0000313" key="2">
    <source>
        <dbReference type="EMBL" id="MBG0564462.1"/>
    </source>
</evidence>
<dbReference type="EMBL" id="JADQTO010000011">
    <property type="protein sequence ID" value="MBG0564462.1"/>
    <property type="molecule type" value="Genomic_DNA"/>
</dbReference>
<proteinExistence type="predicted"/>
<organism evidence="2 3">
    <name type="scientific">Actinoplanes aureus</name>
    <dbReference type="NCBI Taxonomy" id="2792083"/>
    <lineage>
        <taxon>Bacteria</taxon>
        <taxon>Bacillati</taxon>
        <taxon>Actinomycetota</taxon>
        <taxon>Actinomycetes</taxon>
        <taxon>Micromonosporales</taxon>
        <taxon>Micromonosporaceae</taxon>
        <taxon>Actinoplanes</taxon>
    </lineage>
</organism>
<feature type="compositionally biased region" description="Gly residues" evidence="1">
    <location>
        <begin position="110"/>
        <end position="119"/>
    </location>
</feature>
<comment type="caution">
    <text evidence="2">The sequence shown here is derived from an EMBL/GenBank/DDBJ whole genome shotgun (WGS) entry which is preliminary data.</text>
</comment>
<feature type="region of interest" description="Disordered" evidence="1">
    <location>
        <begin position="88"/>
        <end position="119"/>
    </location>
</feature>
<accession>A0A931FZ78</accession>
<reference evidence="2" key="1">
    <citation type="submission" date="2020-11" db="EMBL/GenBank/DDBJ databases">
        <title>Isolation and identification of active actinomycetes.</title>
        <authorList>
            <person name="Sun X."/>
        </authorList>
    </citation>
    <scope>NUCLEOTIDE SEQUENCE</scope>
    <source>
        <strain evidence="2">NEAU-A11</strain>
    </source>
</reference>
<name>A0A931FZ78_9ACTN</name>
<dbReference type="RefSeq" id="WP_196416241.1">
    <property type="nucleotide sequence ID" value="NZ_JADQTO010000011.1"/>
</dbReference>